<dbReference type="InterPro" id="IPR010918">
    <property type="entry name" value="PurM-like_C_dom"/>
</dbReference>
<dbReference type="PANTHER" id="PTHR10520">
    <property type="entry name" value="TRIFUNCTIONAL PURINE BIOSYNTHETIC PROTEIN ADENOSINE-3-RELATED"/>
    <property type="match status" value="1"/>
</dbReference>
<gene>
    <name evidence="17" type="ORF">S01H1_32788</name>
</gene>
<reference evidence="17" key="1">
    <citation type="journal article" date="2014" name="Front. Microbiol.">
        <title>High frequency of phylogenetically diverse reductive dehalogenase-homologous genes in deep subseafloor sedimentary metagenomes.</title>
        <authorList>
            <person name="Kawai M."/>
            <person name="Futagami T."/>
            <person name="Toyoda A."/>
            <person name="Takaki Y."/>
            <person name="Nishi S."/>
            <person name="Hori S."/>
            <person name="Arai W."/>
            <person name="Tsubouchi T."/>
            <person name="Morono Y."/>
            <person name="Uchiyama I."/>
            <person name="Ito T."/>
            <person name="Fujiyama A."/>
            <person name="Inagaki F."/>
            <person name="Takami H."/>
        </authorList>
    </citation>
    <scope>NUCLEOTIDE SEQUENCE</scope>
    <source>
        <strain evidence="17">Expedition CK06-06</strain>
    </source>
</reference>
<keyword evidence="9" id="KW-0658">Purine biosynthesis</keyword>
<dbReference type="Gene3D" id="3.90.650.10">
    <property type="entry name" value="PurM-like C-terminal domain"/>
    <property type="match status" value="1"/>
</dbReference>
<dbReference type="Pfam" id="PF00586">
    <property type="entry name" value="AIRS"/>
    <property type="match status" value="1"/>
</dbReference>
<comment type="caution">
    <text evidence="17">The sequence shown here is derived from an EMBL/GenBank/DDBJ whole genome shotgun (WGS) entry which is preliminary data.</text>
</comment>
<comment type="pathway">
    <text evidence="2">Purine metabolism; IMP biosynthesis via de novo pathway; 5-amino-1-(5-phospho-D-ribosyl)imidazole from N(2)-formyl-N(1)-(5-phospho-D-ribosyl)glycinamide: step 2/2.</text>
</comment>
<evidence type="ECO:0000256" key="3">
    <source>
        <dbReference type="ARBA" id="ARBA00010280"/>
    </source>
</evidence>
<dbReference type="UniPathway" id="UPA00074">
    <property type="reaction ID" value="UER00129"/>
</dbReference>
<dbReference type="InterPro" id="IPR004733">
    <property type="entry name" value="PurM_cligase"/>
</dbReference>
<dbReference type="GO" id="GO:0004637">
    <property type="term" value="F:phosphoribosylamine-glycine ligase activity"/>
    <property type="evidence" value="ECO:0007669"/>
    <property type="project" value="TreeGrafter"/>
</dbReference>
<evidence type="ECO:0000256" key="9">
    <source>
        <dbReference type="ARBA" id="ARBA00022755"/>
    </source>
</evidence>
<dbReference type="Gene3D" id="3.30.1330.10">
    <property type="entry name" value="PurM-like, N-terminal domain"/>
    <property type="match status" value="1"/>
</dbReference>
<sequence>RYSTIGIDLVAMCVNDIVTLGAKPLFFLDYMACSELEIEKASELIDGIIGGCRLSGCILLGGETAEMPGVYQKGDYELAGFGVGIVEKTGIIDGRSIQAGDVLVGIRSSGIHSNGLSLARRALFGEKGFGFKDGHPLLSNTLIEELLVPTRIYVELVLEIIRYLPVNGIAHITGGGIFSNVKRLLPAGLEPLINWDNIYPHPVFTIIEQSGKIHKEEMRNVFNMGIGLVFVVSRDIKERFISRLEDKGEHYALIGRVVST</sequence>
<feature type="domain" description="PurM-like C-terminal" evidence="16">
    <location>
        <begin position="98"/>
        <end position="259"/>
    </location>
</feature>
<evidence type="ECO:0000256" key="5">
    <source>
        <dbReference type="ARBA" id="ARBA00020367"/>
    </source>
</evidence>
<dbReference type="NCBIfam" id="TIGR00878">
    <property type="entry name" value="purM"/>
    <property type="match status" value="1"/>
</dbReference>
<keyword evidence="8" id="KW-0547">Nucleotide-binding</keyword>
<accession>X0VZQ3</accession>
<dbReference type="GO" id="GO:0006189">
    <property type="term" value="P:'de novo' IMP biosynthetic process"/>
    <property type="evidence" value="ECO:0007669"/>
    <property type="project" value="UniProtKB-UniPathway"/>
</dbReference>
<evidence type="ECO:0000256" key="7">
    <source>
        <dbReference type="ARBA" id="ARBA00022598"/>
    </source>
</evidence>
<dbReference type="PANTHER" id="PTHR10520:SF12">
    <property type="entry name" value="TRIFUNCTIONAL PURINE BIOSYNTHETIC PROTEIN ADENOSINE-3"/>
    <property type="match status" value="1"/>
</dbReference>
<protein>
    <recommendedName>
        <fullName evidence="5">Phosphoribosylformylglycinamidine cyclo-ligase</fullName>
        <ecNumber evidence="4">6.3.3.1</ecNumber>
    </recommendedName>
    <alternativeName>
        <fullName evidence="12">AIR synthase</fullName>
    </alternativeName>
    <alternativeName>
        <fullName evidence="13">AIRS</fullName>
    </alternativeName>
    <alternativeName>
        <fullName evidence="11">Phosphoribosyl-aminoimidazole synthetase</fullName>
    </alternativeName>
</protein>
<comment type="subcellular location">
    <subcellularLocation>
        <location evidence="1">Cytoplasm</location>
    </subcellularLocation>
</comment>
<organism evidence="17">
    <name type="scientific">marine sediment metagenome</name>
    <dbReference type="NCBI Taxonomy" id="412755"/>
    <lineage>
        <taxon>unclassified sequences</taxon>
        <taxon>metagenomes</taxon>
        <taxon>ecological metagenomes</taxon>
    </lineage>
</organism>
<keyword evidence="6" id="KW-0963">Cytoplasm</keyword>
<dbReference type="InterPro" id="IPR036676">
    <property type="entry name" value="PurM-like_C_sf"/>
</dbReference>
<evidence type="ECO:0000256" key="11">
    <source>
        <dbReference type="ARBA" id="ARBA00031908"/>
    </source>
</evidence>
<evidence type="ECO:0000256" key="14">
    <source>
        <dbReference type="ARBA" id="ARBA00049057"/>
    </source>
</evidence>
<name>X0VZQ3_9ZZZZ</name>
<dbReference type="InterPro" id="IPR016188">
    <property type="entry name" value="PurM-like_N"/>
</dbReference>
<evidence type="ECO:0000256" key="10">
    <source>
        <dbReference type="ARBA" id="ARBA00022840"/>
    </source>
</evidence>
<keyword evidence="10" id="KW-0067">ATP-binding</keyword>
<dbReference type="SUPFAM" id="SSF55326">
    <property type="entry name" value="PurM N-terminal domain-like"/>
    <property type="match status" value="1"/>
</dbReference>
<evidence type="ECO:0000256" key="13">
    <source>
        <dbReference type="ARBA" id="ARBA00033093"/>
    </source>
</evidence>
<comment type="similarity">
    <text evidence="3">Belongs to the AIR synthase family.</text>
</comment>
<comment type="catalytic activity">
    <reaction evidence="14">
        <text>2-formamido-N(1)-(5-O-phospho-beta-D-ribosyl)acetamidine + ATP = 5-amino-1-(5-phospho-beta-D-ribosyl)imidazole + ADP + phosphate + H(+)</text>
        <dbReference type="Rhea" id="RHEA:23032"/>
        <dbReference type="ChEBI" id="CHEBI:15378"/>
        <dbReference type="ChEBI" id="CHEBI:30616"/>
        <dbReference type="ChEBI" id="CHEBI:43474"/>
        <dbReference type="ChEBI" id="CHEBI:137981"/>
        <dbReference type="ChEBI" id="CHEBI:147287"/>
        <dbReference type="ChEBI" id="CHEBI:456216"/>
        <dbReference type="EC" id="6.3.3.1"/>
    </reaction>
</comment>
<evidence type="ECO:0000256" key="4">
    <source>
        <dbReference type="ARBA" id="ARBA00013047"/>
    </source>
</evidence>
<dbReference type="InterPro" id="IPR036921">
    <property type="entry name" value="PurM-like_N_sf"/>
</dbReference>
<dbReference type="AlphaFoldDB" id="X0VZQ3"/>
<evidence type="ECO:0000256" key="12">
    <source>
        <dbReference type="ARBA" id="ARBA00032931"/>
    </source>
</evidence>
<evidence type="ECO:0000256" key="1">
    <source>
        <dbReference type="ARBA" id="ARBA00004496"/>
    </source>
</evidence>
<dbReference type="EC" id="6.3.3.1" evidence="4"/>
<evidence type="ECO:0000259" key="16">
    <source>
        <dbReference type="Pfam" id="PF02769"/>
    </source>
</evidence>
<evidence type="ECO:0000256" key="2">
    <source>
        <dbReference type="ARBA" id="ARBA00004686"/>
    </source>
</evidence>
<evidence type="ECO:0000259" key="15">
    <source>
        <dbReference type="Pfam" id="PF00586"/>
    </source>
</evidence>
<feature type="domain" description="PurM-like N-terminal" evidence="15">
    <location>
        <begin position="3"/>
        <end position="86"/>
    </location>
</feature>
<dbReference type="CDD" id="cd02196">
    <property type="entry name" value="PurM"/>
    <property type="match status" value="1"/>
</dbReference>
<evidence type="ECO:0000256" key="6">
    <source>
        <dbReference type="ARBA" id="ARBA00022490"/>
    </source>
</evidence>
<dbReference type="GO" id="GO:0005829">
    <property type="term" value="C:cytosol"/>
    <property type="evidence" value="ECO:0007669"/>
    <property type="project" value="TreeGrafter"/>
</dbReference>
<dbReference type="FunFam" id="3.90.650.10:FF:000011">
    <property type="entry name" value="Phosphoribosylformylglycinamidine cyclo-ligase"/>
    <property type="match status" value="1"/>
</dbReference>
<dbReference type="SUPFAM" id="SSF56042">
    <property type="entry name" value="PurM C-terminal domain-like"/>
    <property type="match status" value="1"/>
</dbReference>
<keyword evidence="7" id="KW-0436">Ligase</keyword>
<dbReference type="EMBL" id="BARS01020324">
    <property type="protein sequence ID" value="GAG05946.1"/>
    <property type="molecule type" value="Genomic_DNA"/>
</dbReference>
<evidence type="ECO:0000313" key="17">
    <source>
        <dbReference type="EMBL" id="GAG05946.1"/>
    </source>
</evidence>
<dbReference type="GO" id="GO:0004641">
    <property type="term" value="F:phosphoribosylformylglycinamidine cyclo-ligase activity"/>
    <property type="evidence" value="ECO:0007669"/>
    <property type="project" value="UniProtKB-EC"/>
</dbReference>
<dbReference type="GO" id="GO:0046084">
    <property type="term" value="P:adenine biosynthetic process"/>
    <property type="evidence" value="ECO:0007669"/>
    <property type="project" value="TreeGrafter"/>
</dbReference>
<proteinExistence type="inferred from homology"/>
<dbReference type="GO" id="GO:0005524">
    <property type="term" value="F:ATP binding"/>
    <property type="evidence" value="ECO:0007669"/>
    <property type="project" value="UniProtKB-KW"/>
</dbReference>
<feature type="non-terminal residue" evidence="17">
    <location>
        <position position="1"/>
    </location>
</feature>
<evidence type="ECO:0000256" key="8">
    <source>
        <dbReference type="ARBA" id="ARBA00022741"/>
    </source>
</evidence>
<dbReference type="Pfam" id="PF02769">
    <property type="entry name" value="AIRS_C"/>
    <property type="match status" value="1"/>
</dbReference>